<dbReference type="FunFam" id="2.60.300.12:FF:000006">
    <property type="entry name" value="Iron-sulfur cluster assembly 2 mitochondrial"/>
    <property type="match status" value="1"/>
</dbReference>
<dbReference type="Gene3D" id="2.60.300.12">
    <property type="entry name" value="HesB-like domain"/>
    <property type="match status" value="1"/>
</dbReference>
<dbReference type="OMA" id="INRFAYH"/>
<keyword evidence="3" id="KW-0479">Metal-binding</keyword>
<dbReference type="EMBL" id="KK115693">
    <property type="protein sequence ID" value="KFM65769.1"/>
    <property type="molecule type" value="Genomic_DNA"/>
</dbReference>
<comment type="subunit">
    <text evidence="9">Heterotetramer; forms a dimer of dimers with IBA57. Interacts with [2Fe-2S]-ISCA2 forming the heterodimer [2Fe- 2S]-ISCA2-IBA57 complex; [2Fe-2S] cluster binding is absolutely required to promote the complex formation.</text>
</comment>
<gene>
    <name evidence="11" type="ORF">X975_22779</name>
</gene>
<dbReference type="NCBIfam" id="TIGR00049">
    <property type="entry name" value="iron-sulfur cluster assembly accessory protein"/>
    <property type="match status" value="1"/>
</dbReference>
<sequence length="147" mass="16513">MFRNINHLAYVYRSLFKKSNLAFFQCRYSSVPESESDDNFSIKLSQTCIGRLKQIATDGVFLRITVDGGGCSGFQYRFDLDSQVNDGDKCFEKDGAKVVIDKISLPFISGSTVDYHEELIRSAFRIINNPQADSRCSCGTSFSVKMS</sequence>
<dbReference type="GO" id="GO:0120510">
    <property type="term" value="C:mitochondrial [4Fe-4S] assembly complex"/>
    <property type="evidence" value="ECO:0007669"/>
    <property type="project" value="UniProtKB-ARBA"/>
</dbReference>
<evidence type="ECO:0000313" key="11">
    <source>
        <dbReference type="EMBL" id="KFM65769.1"/>
    </source>
</evidence>
<organism evidence="11 12">
    <name type="scientific">Stegodyphus mimosarum</name>
    <name type="common">African social velvet spider</name>
    <dbReference type="NCBI Taxonomy" id="407821"/>
    <lineage>
        <taxon>Eukaryota</taxon>
        <taxon>Metazoa</taxon>
        <taxon>Ecdysozoa</taxon>
        <taxon>Arthropoda</taxon>
        <taxon>Chelicerata</taxon>
        <taxon>Arachnida</taxon>
        <taxon>Araneae</taxon>
        <taxon>Araneomorphae</taxon>
        <taxon>Entelegynae</taxon>
        <taxon>Eresoidea</taxon>
        <taxon>Eresidae</taxon>
        <taxon>Stegodyphus</taxon>
    </lineage>
</organism>
<dbReference type="GO" id="GO:0051537">
    <property type="term" value="F:2 iron, 2 sulfur cluster binding"/>
    <property type="evidence" value="ECO:0007669"/>
    <property type="project" value="TreeGrafter"/>
</dbReference>
<evidence type="ECO:0000256" key="1">
    <source>
        <dbReference type="ARBA" id="ARBA00004173"/>
    </source>
</evidence>
<dbReference type="InterPro" id="IPR035903">
    <property type="entry name" value="HesB-like_dom_sf"/>
</dbReference>
<dbReference type="GO" id="GO:0016226">
    <property type="term" value="P:iron-sulfur cluster assembly"/>
    <property type="evidence" value="ECO:0007669"/>
    <property type="project" value="InterPro"/>
</dbReference>
<dbReference type="GO" id="GO:0005506">
    <property type="term" value="F:iron ion binding"/>
    <property type="evidence" value="ECO:0007669"/>
    <property type="project" value="TreeGrafter"/>
</dbReference>
<name>A0A087TKY0_STEMI</name>
<dbReference type="SUPFAM" id="SSF89360">
    <property type="entry name" value="HesB-like domain"/>
    <property type="match status" value="1"/>
</dbReference>
<dbReference type="STRING" id="407821.A0A087TKY0"/>
<dbReference type="GO" id="GO:0051539">
    <property type="term" value="F:4 iron, 4 sulfur cluster binding"/>
    <property type="evidence" value="ECO:0007669"/>
    <property type="project" value="TreeGrafter"/>
</dbReference>
<feature type="domain" description="Core" evidence="10">
    <location>
        <begin position="41"/>
        <end position="139"/>
    </location>
</feature>
<dbReference type="PANTHER" id="PTHR43011:SF1">
    <property type="entry name" value="IRON-SULFUR CLUSTER ASSEMBLY 2 HOMOLOG, MITOCHONDRIAL"/>
    <property type="match status" value="1"/>
</dbReference>
<evidence type="ECO:0000256" key="9">
    <source>
        <dbReference type="ARBA" id="ARBA00093471"/>
    </source>
</evidence>
<keyword evidence="5" id="KW-0496">Mitochondrion</keyword>
<evidence type="ECO:0000259" key="10">
    <source>
        <dbReference type="Pfam" id="PF01521"/>
    </source>
</evidence>
<evidence type="ECO:0000256" key="6">
    <source>
        <dbReference type="ARBA" id="ARBA00057540"/>
    </source>
</evidence>
<evidence type="ECO:0000256" key="5">
    <source>
        <dbReference type="ARBA" id="ARBA00023128"/>
    </source>
</evidence>
<evidence type="ECO:0000256" key="2">
    <source>
        <dbReference type="ARBA" id="ARBA00006718"/>
    </source>
</evidence>
<protein>
    <recommendedName>
        <fullName evidence="7">Iron-sulfur cluster assembly 2 homolog, mitochondrial</fullName>
    </recommendedName>
    <alternativeName>
        <fullName evidence="8">HESB-like domain-containing protein 1</fullName>
    </alternativeName>
</protein>
<keyword evidence="4" id="KW-0408">Iron</keyword>
<comment type="similarity">
    <text evidence="2">Belongs to the HesB/IscA family.</text>
</comment>
<comment type="function">
    <text evidence="6">Involved in the maturation of mitochondrial 4Fe-4S proteins functioning late in the iron-sulfur cluster assembly pathway. May be involved in the binding of an intermediate of Fe/S cluster assembly.</text>
</comment>
<dbReference type="Proteomes" id="UP000054359">
    <property type="component" value="Unassembled WGS sequence"/>
</dbReference>
<dbReference type="Pfam" id="PF01521">
    <property type="entry name" value="Fe-S_biosyn"/>
    <property type="match status" value="1"/>
</dbReference>
<dbReference type="InterPro" id="IPR000361">
    <property type="entry name" value="ATAP_core_dom"/>
</dbReference>
<dbReference type="AlphaFoldDB" id="A0A087TKY0"/>
<accession>A0A087TKY0</accession>
<dbReference type="InterPro" id="IPR016092">
    <property type="entry name" value="ATAP"/>
</dbReference>
<feature type="non-terminal residue" evidence="11">
    <location>
        <position position="147"/>
    </location>
</feature>
<evidence type="ECO:0000313" key="12">
    <source>
        <dbReference type="Proteomes" id="UP000054359"/>
    </source>
</evidence>
<keyword evidence="12" id="KW-1185">Reference proteome</keyword>
<reference evidence="11 12" key="1">
    <citation type="submission" date="2013-11" db="EMBL/GenBank/DDBJ databases">
        <title>Genome sequencing of Stegodyphus mimosarum.</title>
        <authorList>
            <person name="Bechsgaard J."/>
        </authorList>
    </citation>
    <scope>NUCLEOTIDE SEQUENCE [LARGE SCALE GENOMIC DNA]</scope>
</reference>
<evidence type="ECO:0000256" key="7">
    <source>
        <dbReference type="ARBA" id="ARBA00073313"/>
    </source>
</evidence>
<comment type="subcellular location">
    <subcellularLocation>
        <location evidence="1">Mitochondrion</location>
    </subcellularLocation>
</comment>
<evidence type="ECO:0000256" key="8">
    <source>
        <dbReference type="ARBA" id="ARBA00077082"/>
    </source>
</evidence>
<evidence type="ECO:0000256" key="3">
    <source>
        <dbReference type="ARBA" id="ARBA00022723"/>
    </source>
</evidence>
<proteinExistence type="inferred from homology"/>
<evidence type="ECO:0000256" key="4">
    <source>
        <dbReference type="ARBA" id="ARBA00023004"/>
    </source>
</evidence>
<dbReference type="PANTHER" id="PTHR43011">
    <property type="entry name" value="IRON-SULFUR CLUSTER ASSEMBLY 2 HOMOLOG, MITOCHONDRIAL"/>
    <property type="match status" value="1"/>
</dbReference>
<dbReference type="OrthoDB" id="1938621at2759"/>